<feature type="compositionally biased region" description="Polar residues" evidence="1">
    <location>
        <begin position="151"/>
        <end position="170"/>
    </location>
</feature>
<dbReference type="PROSITE" id="PS51029">
    <property type="entry name" value="MADF"/>
    <property type="match status" value="1"/>
</dbReference>
<feature type="domain" description="MADF" evidence="2">
    <location>
        <begin position="5"/>
        <end position="94"/>
    </location>
</feature>
<feature type="compositionally biased region" description="Polar residues" evidence="1">
    <location>
        <begin position="130"/>
        <end position="144"/>
    </location>
</feature>
<dbReference type="InterPro" id="IPR039353">
    <property type="entry name" value="TF_Adf1"/>
</dbReference>
<feature type="region of interest" description="Disordered" evidence="1">
    <location>
        <begin position="93"/>
        <end position="205"/>
    </location>
</feature>
<dbReference type="InterPro" id="IPR006578">
    <property type="entry name" value="MADF-dom"/>
</dbReference>
<name>A0ABD1K1W1_9TELE</name>
<evidence type="ECO:0000259" key="2">
    <source>
        <dbReference type="PROSITE" id="PS51029"/>
    </source>
</evidence>
<protein>
    <recommendedName>
        <fullName evidence="2">MADF domain-containing protein</fullName>
    </recommendedName>
</protein>
<evidence type="ECO:0000313" key="3">
    <source>
        <dbReference type="EMBL" id="KAL2093116.1"/>
    </source>
</evidence>
<evidence type="ECO:0000313" key="4">
    <source>
        <dbReference type="Proteomes" id="UP001591681"/>
    </source>
</evidence>
<evidence type="ECO:0000256" key="1">
    <source>
        <dbReference type="SAM" id="MobiDB-lite"/>
    </source>
</evidence>
<feature type="region of interest" description="Disordered" evidence="1">
    <location>
        <begin position="302"/>
        <end position="338"/>
    </location>
</feature>
<dbReference type="PANTHER" id="PTHR12243">
    <property type="entry name" value="MADF DOMAIN TRANSCRIPTION FACTOR"/>
    <property type="match status" value="1"/>
</dbReference>
<accession>A0ABD1K1W1</accession>
<sequence>MEDSRLIVEVEKYKILYDTRDKYYKDKRVNQRAWEEIATTLNEDDPDKCAKRWKQLRDEFVRSRRKRPSSGSAGGTARDFKFEKEMAFLIPHMQPRSSRSTLGPAPSPLLEHSLPEPDVPPMEEDDEVEQFTQHATPLPQRSTPTPLPAQCGTSPTPLLAQSGTSPTTPTLMPRRAPHPRVQALIGESATQSSQPPPRPRERRRPVMSAVEEQLLDIITEPQSNPPPHVPTIAEENYHFAMAMVSKLNRLSERAQGQAQMHILGYLTEMLERERPQLPPQGPLHHQPHTSAFYRYPPTQFHHTHVRQQHETPPPTTQQDRPFLEDLADPEINPPYHRM</sequence>
<dbReference type="PANTHER" id="PTHR12243:SF67">
    <property type="entry name" value="COREPRESSOR OF PANGOLIN, ISOFORM A-RELATED"/>
    <property type="match status" value="1"/>
</dbReference>
<organism evidence="3 4">
    <name type="scientific">Coilia grayii</name>
    <name type="common">Gray's grenadier anchovy</name>
    <dbReference type="NCBI Taxonomy" id="363190"/>
    <lineage>
        <taxon>Eukaryota</taxon>
        <taxon>Metazoa</taxon>
        <taxon>Chordata</taxon>
        <taxon>Craniata</taxon>
        <taxon>Vertebrata</taxon>
        <taxon>Euteleostomi</taxon>
        <taxon>Actinopterygii</taxon>
        <taxon>Neopterygii</taxon>
        <taxon>Teleostei</taxon>
        <taxon>Clupei</taxon>
        <taxon>Clupeiformes</taxon>
        <taxon>Clupeoidei</taxon>
        <taxon>Engraulidae</taxon>
        <taxon>Coilinae</taxon>
        <taxon>Coilia</taxon>
    </lineage>
</organism>
<comment type="caution">
    <text evidence="3">The sequence shown here is derived from an EMBL/GenBank/DDBJ whole genome shotgun (WGS) entry which is preliminary data.</text>
</comment>
<gene>
    <name evidence="3" type="ORF">ACEWY4_010428</name>
</gene>
<dbReference type="Proteomes" id="UP001591681">
    <property type="component" value="Unassembled WGS sequence"/>
</dbReference>
<dbReference type="SMART" id="SM00595">
    <property type="entry name" value="MADF"/>
    <property type="match status" value="1"/>
</dbReference>
<reference evidence="3 4" key="1">
    <citation type="submission" date="2024-09" db="EMBL/GenBank/DDBJ databases">
        <title>A chromosome-level genome assembly of Gray's grenadier anchovy, Coilia grayii.</title>
        <authorList>
            <person name="Fu Z."/>
        </authorList>
    </citation>
    <scope>NUCLEOTIDE SEQUENCE [LARGE SCALE GENOMIC DNA]</scope>
    <source>
        <strain evidence="3">G4</strain>
        <tissue evidence="3">Muscle</tissue>
    </source>
</reference>
<dbReference type="Pfam" id="PF10545">
    <property type="entry name" value="MADF_DNA_bdg"/>
    <property type="match status" value="1"/>
</dbReference>
<dbReference type="EMBL" id="JBHFQA010000009">
    <property type="protein sequence ID" value="KAL2093116.1"/>
    <property type="molecule type" value="Genomic_DNA"/>
</dbReference>
<dbReference type="AlphaFoldDB" id="A0ABD1K1W1"/>
<keyword evidence="4" id="KW-1185">Reference proteome</keyword>
<proteinExistence type="predicted"/>